<gene>
    <name evidence="1" type="ORF">RH857_02400</name>
</gene>
<proteinExistence type="predicted"/>
<dbReference type="Proteomes" id="UP001260872">
    <property type="component" value="Unassembled WGS sequence"/>
</dbReference>
<reference evidence="2" key="1">
    <citation type="submission" date="2023-07" db="EMBL/GenBank/DDBJ databases">
        <title>Description of three actinobacteria isolated from air of manufacturing shop in a pharmaceutical factory.</title>
        <authorList>
            <person name="Zhang D.-F."/>
        </authorList>
    </citation>
    <scope>NUCLEOTIDE SEQUENCE [LARGE SCALE GENOMIC DNA]</scope>
    <source>
        <strain evidence="2">CCTCC AB 207010</strain>
    </source>
</reference>
<sequence length="61" mass="6613">MSNGQIRLDLQINDGFVVGQGYPTTERHAGMVNTAAPVGLKVFAAIEDEIRRLDPQAEIMG</sequence>
<dbReference type="RefSeq" id="WP_310536381.1">
    <property type="nucleotide sequence ID" value="NZ_BAAAOC010000093.1"/>
</dbReference>
<keyword evidence="2" id="KW-1185">Reference proteome</keyword>
<accession>A0ABU1FQV1</accession>
<organism evidence="1 2">
    <name type="scientific">Nesterenkonia flava</name>
    <dbReference type="NCBI Taxonomy" id="469799"/>
    <lineage>
        <taxon>Bacteria</taxon>
        <taxon>Bacillati</taxon>
        <taxon>Actinomycetota</taxon>
        <taxon>Actinomycetes</taxon>
        <taxon>Micrococcales</taxon>
        <taxon>Micrococcaceae</taxon>
        <taxon>Nesterenkonia</taxon>
    </lineage>
</organism>
<protein>
    <submittedName>
        <fullName evidence="1">Uncharacterized protein</fullName>
    </submittedName>
</protein>
<evidence type="ECO:0000313" key="1">
    <source>
        <dbReference type="EMBL" id="MDR5710993.1"/>
    </source>
</evidence>
<comment type="caution">
    <text evidence="1">The sequence shown here is derived from an EMBL/GenBank/DDBJ whole genome shotgun (WGS) entry which is preliminary data.</text>
</comment>
<evidence type="ECO:0000313" key="2">
    <source>
        <dbReference type="Proteomes" id="UP001260872"/>
    </source>
</evidence>
<dbReference type="EMBL" id="JAVKGT010000004">
    <property type="protein sequence ID" value="MDR5710993.1"/>
    <property type="molecule type" value="Genomic_DNA"/>
</dbReference>
<name>A0ABU1FQV1_9MICC</name>